<organism evidence="4">
    <name type="scientific">Solibacter usitatus (strain Ellin6076)</name>
    <dbReference type="NCBI Taxonomy" id="234267"/>
    <lineage>
        <taxon>Bacteria</taxon>
        <taxon>Pseudomonadati</taxon>
        <taxon>Acidobacteriota</taxon>
        <taxon>Terriglobia</taxon>
        <taxon>Bryobacterales</taxon>
        <taxon>Solibacteraceae</taxon>
        <taxon>Candidatus Solibacter</taxon>
    </lineage>
</organism>
<reference evidence="4" key="1">
    <citation type="submission" date="2006-10" db="EMBL/GenBank/DDBJ databases">
        <title>Complete sequence of Solibacter usitatus Ellin6076.</title>
        <authorList>
            <consortium name="US DOE Joint Genome Institute"/>
            <person name="Copeland A."/>
            <person name="Lucas S."/>
            <person name="Lapidus A."/>
            <person name="Barry K."/>
            <person name="Detter J.C."/>
            <person name="Glavina del Rio T."/>
            <person name="Hammon N."/>
            <person name="Israni S."/>
            <person name="Dalin E."/>
            <person name="Tice H."/>
            <person name="Pitluck S."/>
            <person name="Thompson L.S."/>
            <person name="Brettin T."/>
            <person name="Bruce D."/>
            <person name="Han C."/>
            <person name="Tapia R."/>
            <person name="Gilna P."/>
            <person name="Schmutz J."/>
            <person name="Larimer F."/>
            <person name="Land M."/>
            <person name="Hauser L."/>
            <person name="Kyrpides N."/>
            <person name="Mikhailova N."/>
            <person name="Janssen P.H."/>
            <person name="Kuske C.R."/>
            <person name="Richardson P."/>
        </authorList>
    </citation>
    <scope>NUCLEOTIDE SEQUENCE</scope>
    <source>
        <strain evidence="4">Ellin6076</strain>
    </source>
</reference>
<dbReference type="KEGG" id="sus:Acid_5823"/>
<dbReference type="SUPFAM" id="SSF56601">
    <property type="entry name" value="beta-lactamase/transpeptidase-like"/>
    <property type="match status" value="1"/>
</dbReference>
<dbReference type="Pfam" id="PF00144">
    <property type="entry name" value="Beta-lactamase"/>
    <property type="match status" value="1"/>
</dbReference>
<dbReference type="InterPro" id="IPR021860">
    <property type="entry name" value="Peptidase_S12_Pab87-rel_C"/>
</dbReference>
<dbReference type="Pfam" id="PF11954">
    <property type="entry name" value="DUF3471"/>
    <property type="match status" value="1"/>
</dbReference>
<dbReference type="EMBL" id="CP000473">
    <property type="protein sequence ID" value="ABJ86769.1"/>
    <property type="molecule type" value="Genomic_DNA"/>
</dbReference>
<evidence type="ECO:0000256" key="1">
    <source>
        <dbReference type="ARBA" id="ARBA00038473"/>
    </source>
</evidence>
<dbReference type="OrthoDB" id="9803467at2"/>
<feature type="domain" description="Beta-lactamase-related" evidence="2">
    <location>
        <begin position="22"/>
        <end position="331"/>
    </location>
</feature>
<name>Q01UA1_SOLUE</name>
<feature type="domain" description="Peptidase S12 Pab87-related C-terminal" evidence="3">
    <location>
        <begin position="352"/>
        <end position="443"/>
    </location>
</feature>
<comment type="similarity">
    <text evidence="1">Belongs to the beta-lactamase family.</text>
</comment>
<dbReference type="PANTHER" id="PTHR22935">
    <property type="entry name" value="PENICILLIN-BINDING PROTEIN"/>
    <property type="match status" value="1"/>
</dbReference>
<gene>
    <name evidence="4" type="ordered locus">Acid_5823</name>
</gene>
<sequence>MNPNIFNPLPVSDADEIREILVRRIDHQKQAAGIVAGIIDPSGRRVVAYGNLAKGDPRTVDGDTIFEIGSLTKIFTSLLLADAVTHKEVALDDSAAKYLPETVKMPERSGKSITLADLSTHSSGLPSLPGNLKLKDARNPYADYRVDDLYEFLSGYALPRDPGSEFEYSNLGGGLLGHVLACRAGTDYESLIRSRITQPLGMPDTGITLSGSMKGRMATGHNAMLAPVPNWDLASLAGAGGLRSSANDMLTLLEAFLGYKDSSLAPAMKAMLEVRRPLGKMGIGLGWFMLGAAAWHDGGTGGFRAFAGCDLKARIGVIVLSNAATPNGVDDIGIHLLNPKAPLADLEAPKQRAEIPIDPRLFDRYTGRYEVTPNLVFEITREGDRLFAQAFVRLPHNRSGEATAAPKFELFAEGEKNFFAKVTDKQIVFEIGSEDRATRLILHQGGREPMPAGRVS</sequence>
<evidence type="ECO:0000313" key="4">
    <source>
        <dbReference type="EMBL" id="ABJ86769.1"/>
    </source>
</evidence>
<dbReference type="InterPro" id="IPR012338">
    <property type="entry name" value="Beta-lactam/transpept-like"/>
</dbReference>
<dbReference type="InParanoid" id="Q01UA1"/>
<accession>Q01UA1</accession>
<dbReference type="eggNOG" id="COG1680">
    <property type="taxonomic scope" value="Bacteria"/>
</dbReference>
<dbReference type="AlphaFoldDB" id="Q01UA1"/>
<dbReference type="HOGENOM" id="CLU_020027_7_2_0"/>
<evidence type="ECO:0000259" key="3">
    <source>
        <dbReference type="Pfam" id="PF11954"/>
    </source>
</evidence>
<dbReference type="InterPro" id="IPR051478">
    <property type="entry name" value="Beta-lactamase-like_AB/R"/>
</dbReference>
<proteinExistence type="inferred from homology"/>
<dbReference type="InterPro" id="IPR001466">
    <property type="entry name" value="Beta-lactam-related"/>
</dbReference>
<dbReference type="PANTHER" id="PTHR22935:SF95">
    <property type="entry name" value="BETA-LACTAMASE-LIKE 1-RELATED"/>
    <property type="match status" value="1"/>
</dbReference>
<dbReference type="FunCoup" id="Q01UA1">
    <property type="interactions" value="124"/>
</dbReference>
<dbReference type="Gene3D" id="3.40.710.10">
    <property type="entry name" value="DD-peptidase/beta-lactamase superfamily"/>
    <property type="match status" value="1"/>
</dbReference>
<protein>
    <submittedName>
        <fullName evidence="4">Beta-lactamase</fullName>
    </submittedName>
</protein>
<dbReference type="STRING" id="234267.Acid_5823"/>
<evidence type="ECO:0000259" key="2">
    <source>
        <dbReference type="Pfam" id="PF00144"/>
    </source>
</evidence>